<accession>A0ABD5WLJ3</accession>
<name>A0ABD5WLJ3_9EURY</name>
<dbReference type="EMBL" id="JBHSZH010000005">
    <property type="protein sequence ID" value="MFC7080260.1"/>
    <property type="molecule type" value="Genomic_DNA"/>
</dbReference>
<dbReference type="Pfam" id="PF02594">
    <property type="entry name" value="DUF167"/>
    <property type="match status" value="1"/>
</dbReference>
<keyword evidence="3" id="KW-1185">Reference proteome</keyword>
<proteinExistence type="inferred from homology"/>
<dbReference type="Gene3D" id="3.30.1200.10">
    <property type="entry name" value="YggU-like"/>
    <property type="match status" value="1"/>
</dbReference>
<dbReference type="NCBIfam" id="TIGR00251">
    <property type="entry name" value="DUF167 family protein"/>
    <property type="match status" value="1"/>
</dbReference>
<evidence type="ECO:0000256" key="1">
    <source>
        <dbReference type="ARBA" id="ARBA00010364"/>
    </source>
</evidence>
<dbReference type="Proteomes" id="UP001596407">
    <property type="component" value="Unassembled WGS sequence"/>
</dbReference>
<protein>
    <submittedName>
        <fullName evidence="2">DUF167 domain-containing protein</fullName>
    </submittedName>
</protein>
<dbReference type="SMART" id="SM01152">
    <property type="entry name" value="DUF167"/>
    <property type="match status" value="1"/>
</dbReference>
<dbReference type="InterPro" id="IPR003746">
    <property type="entry name" value="DUF167"/>
</dbReference>
<dbReference type="AlphaFoldDB" id="A0ABD5WLJ3"/>
<comment type="similarity">
    <text evidence="1">Belongs to the UPF0235 family.</text>
</comment>
<sequence length="104" mass="11153">MATGDPEDALTESDDETLVAFDVTPGAADRQVPSDFNEWRDRFEARLSEPAREGRANAELTEAVSELLDAPARLAQGASSSKKTVAVSAPYERVLAALTDEISD</sequence>
<evidence type="ECO:0000313" key="3">
    <source>
        <dbReference type="Proteomes" id="UP001596407"/>
    </source>
</evidence>
<dbReference type="SUPFAM" id="SSF69786">
    <property type="entry name" value="YggU-like"/>
    <property type="match status" value="1"/>
</dbReference>
<organism evidence="2 3">
    <name type="scientific">Halorussus caseinilyticus</name>
    <dbReference type="NCBI Taxonomy" id="3034025"/>
    <lineage>
        <taxon>Archaea</taxon>
        <taxon>Methanobacteriati</taxon>
        <taxon>Methanobacteriota</taxon>
        <taxon>Stenosarchaea group</taxon>
        <taxon>Halobacteria</taxon>
        <taxon>Halobacteriales</taxon>
        <taxon>Haladaptataceae</taxon>
        <taxon>Halorussus</taxon>
    </lineage>
</organism>
<comment type="caution">
    <text evidence="2">The sequence shown here is derived from an EMBL/GenBank/DDBJ whole genome shotgun (WGS) entry which is preliminary data.</text>
</comment>
<dbReference type="InterPro" id="IPR036591">
    <property type="entry name" value="YggU-like_sf"/>
</dbReference>
<gene>
    <name evidence="2" type="ORF">ACFQJ6_09165</name>
</gene>
<reference evidence="2 3" key="1">
    <citation type="journal article" date="2019" name="Int. J. Syst. Evol. Microbiol.">
        <title>The Global Catalogue of Microorganisms (GCM) 10K type strain sequencing project: providing services to taxonomists for standard genome sequencing and annotation.</title>
        <authorList>
            <consortium name="The Broad Institute Genomics Platform"/>
            <consortium name="The Broad Institute Genome Sequencing Center for Infectious Disease"/>
            <person name="Wu L."/>
            <person name="Ma J."/>
        </authorList>
    </citation>
    <scope>NUCLEOTIDE SEQUENCE [LARGE SCALE GENOMIC DNA]</scope>
    <source>
        <strain evidence="2 3">DT72</strain>
    </source>
</reference>
<dbReference type="GeneID" id="79303130"/>
<dbReference type="RefSeq" id="WP_276281900.1">
    <property type="nucleotide sequence ID" value="NZ_CP119809.1"/>
</dbReference>
<evidence type="ECO:0000313" key="2">
    <source>
        <dbReference type="EMBL" id="MFC7080260.1"/>
    </source>
</evidence>